<dbReference type="RefSeq" id="WP_111844806.1">
    <property type="nucleotide sequence ID" value="NZ_UEGI01000009.1"/>
</dbReference>
<organism evidence="1 2">
    <name type="scientific">Aequorivita antarctica</name>
    <dbReference type="NCBI Taxonomy" id="153266"/>
    <lineage>
        <taxon>Bacteria</taxon>
        <taxon>Pseudomonadati</taxon>
        <taxon>Bacteroidota</taxon>
        <taxon>Flavobacteriia</taxon>
        <taxon>Flavobacteriales</taxon>
        <taxon>Flavobacteriaceae</taxon>
        <taxon>Aequorivita</taxon>
    </lineage>
</organism>
<evidence type="ECO:0000313" key="1">
    <source>
        <dbReference type="EMBL" id="TXD72113.1"/>
    </source>
</evidence>
<dbReference type="InterPro" id="IPR045444">
    <property type="entry name" value="DUF6503"/>
</dbReference>
<protein>
    <submittedName>
        <fullName evidence="1">Deoxyribose-phosphate aldolase</fullName>
    </submittedName>
</protein>
<accession>A0A5C6YY77</accession>
<dbReference type="EMBL" id="VORT01000010">
    <property type="protein sequence ID" value="TXD72113.1"/>
    <property type="molecule type" value="Genomic_DNA"/>
</dbReference>
<dbReference type="AlphaFoldDB" id="A0A5C6YY77"/>
<name>A0A5C6YY77_9FLAO</name>
<reference evidence="1 2" key="1">
    <citation type="submission" date="2019-08" db="EMBL/GenBank/DDBJ databases">
        <title>Genome of Aequorivita antarctica SW49 (type strain).</title>
        <authorList>
            <person name="Bowman J.P."/>
        </authorList>
    </citation>
    <scope>NUCLEOTIDE SEQUENCE [LARGE SCALE GENOMIC DNA]</scope>
    <source>
        <strain evidence="1 2">SW49</strain>
    </source>
</reference>
<proteinExistence type="predicted"/>
<comment type="caution">
    <text evidence="1">The sequence shown here is derived from an EMBL/GenBank/DDBJ whole genome shotgun (WGS) entry which is preliminary data.</text>
</comment>
<sequence>MRLLQLFILIPLFISCKQENKPLTAQQIIDKTIENAGGEIYEAATIKFTFRDIKYSSQRKNGAFKLTRTIIDSLGETQDILTNSNFERFANGTKLSLADSTASIYSNSLNSVLYFVQLPYGLNAPAVNKELVGETEIDGKKYFEIKVTFGQEGGGVDHEDIYMYWIAQDDFTVDYLAYKFYTGKGGIRFRKAYNPRMVNGIRFVDYKNYKVEPWESVDMQTVDELFEAGKLELLSEIKTEDVTVNYSNRGN</sequence>
<evidence type="ECO:0000313" key="2">
    <source>
        <dbReference type="Proteomes" id="UP000321497"/>
    </source>
</evidence>
<gene>
    <name evidence="1" type="ORF">ESU54_13750</name>
</gene>
<dbReference type="Pfam" id="PF20113">
    <property type="entry name" value="DUF6503"/>
    <property type="match status" value="1"/>
</dbReference>
<keyword evidence="2" id="KW-1185">Reference proteome</keyword>
<dbReference type="Proteomes" id="UP000321497">
    <property type="component" value="Unassembled WGS sequence"/>
</dbReference>
<dbReference type="PROSITE" id="PS51257">
    <property type="entry name" value="PROKAR_LIPOPROTEIN"/>
    <property type="match status" value="1"/>
</dbReference>
<dbReference type="OrthoDB" id="982433at2"/>